<dbReference type="Gene3D" id="3.40.228.10">
    <property type="entry name" value="Dimethylsulfoxide Reductase, domain 2"/>
    <property type="match status" value="2"/>
</dbReference>
<dbReference type="InterPro" id="IPR009010">
    <property type="entry name" value="Asp_de-COase-like_dom_sf"/>
</dbReference>
<comment type="similarity">
    <text evidence="2">Belongs to the prokaryotic molybdopterin-containing oxidoreductase family.</text>
</comment>
<feature type="domain" description="Molybdopterin dinucleotide-binding" evidence="7">
    <location>
        <begin position="764"/>
        <end position="852"/>
    </location>
</feature>
<dbReference type="SUPFAM" id="SSF50692">
    <property type="entry name" value="ADC-like"/>
    <property type="match status" value="1"/>
</dbReference>
<proteinExistence type="inferred from homology"/>
<dbReference type="Proteomes" id="UP000509448">
    <property type="component" value="Chromosome"/>
</dbReference>
<keyword evidence="9" id="KW-1185">Reference proteome</keyword>
<dbReference type="GeneID" id="55584420"/>
<dbReference type="GO" id="GO:0043546">
    <property type="term" value="F:molybdopterin cofactor binding"/>
    <property type="evidence" value="ECO:0007669"/>
    <property type="project" value="InterPro"/>
</dbReference>
<reference evidence="8 9" key="1">
    <citation type="journal article" date="2019" name="ISME J.">
        <title>Isolation and characterization of a thermophilic sulfur- and iron-reducing thaumarchaeote from a terrestrial acidic hot spring.</title>
        <authorList>
            <person name="Kato S."/>
            <person name="Itoh T."/>
            <person name="Yuki M."/>
            <person name="Nagamori M."/>
            <person name="Ohnishi M."/>
            <person name="Uematsu K."/>
            <person name="Suzuki K."/>
            <person name="Takashina T."/>
            <person name="Ohkuma M."/>
        </authorList>
    </citation>
    <scope>NUCLEOTIDE SEQUENCE [LARGE SCALE GENOMIC DNA]</scope>
    <source>
        <strain evidence="8 9">NAS-02</strain>
    </source>
</reference>
<accession>A0A4P2VEV0</accession>
<dbReference type="RefSeq" id="WP_174448275.1">
    <property type="nucleotide sequence ID" value="NZ_AP018732.1"/>
</dbReference>
<evidence type="ECO:0000259" key="6">
    <source>
        <dbReference type="Pfam" id="PF00384"/>
    </source>
</evidence>
<evidence type="ECO:0000256" key="1">
    <source>
        <dbReference type="ARBA" id="ARBA00001942"/>
    </source>
</evidence>
<sequence length="941" mass="107976">MVAGYTEAVSALSKGSDVVRPGGQLLRRLSPEEAQELRNQGIKVSYVTVSLNGHSVLAEFPLVVYSKDNKIIRQLPFYIPENVRRWKIKTSRRGTFERPRKASSYPVSFAWRQRVYSPTRVRYPLKRVDWSPEARNTQNRGKSKFVRISWKEAIEIVASEIERVKKVYGDTSVVLVQADGHGQSGFLHSVHFWGHHLFNALGTGWIHQNRNPDSWEGYYWGTKHVWGFDQPVGRPPNDAVWDDVFENAEMIVMSGADPLTTTDAWNNFLGTQFMRWIKQAGMKVVAISPELNYTNAVFADKWIPIRPTTDAALYFAIAYLWLQWGTYDRKFLETHTVGFEEFRKYILGEEDGTPKTPEWAERITGVPVETIKALARAWAKKKTTLAIHYGGAKIRGIASHLPARAEAYVMMMQGLGAPGRQFARFQLPAFTLTGNQVLGTLPSYPEVTKEGAPVNPVMSYSYELVPGEPIYPSPKGVIPLIKTLVPDAILNPPVEWYSSGSIIAPTQDQFNKYRFPPNEKHPGVRMIWNENSSALTCWNDAWRWTEAFRSPTVEFIVTIHPWLENDGYFSDLVLPAQTVYEHEDLVSARWADMVTIYFQDRVVDPVGESKSDYEIHKMVADRLGVGKVRPGFNWPTEEWFPEPEKFLRTMYEKTLAYKKYGISWEEFKTKRKIVVYDAPTPEEWDRIKNTVEMIPGAPVKSGLRWYYELPEGRGLNTKSGKLEFVSGWLKDYFPNDRIRPPLARWVEHDELPTSPKTKKYPLQVMSNHPRWRHHAQGDDMPWIREIRTAKIKGPDGYYYEPLWINPKDAAKRGIKHGDIVRVYNDNGSVLGAAFVTERMKEGVVYMDHGSKFDPISLEDRIDRGGAIDLIAPSTKWVYDKYQPGPVIAPEMPVSGYLVEVEKVDIEELKRKYPEAFRRTEKMNAAFGPGYESWVMGDEVRR</sequence>
<dbReference type="Pfam" id="PF00384">
    <property type="entry name" value="Molybdopterin"/>
    <property type="match status" value="1"/>
</dbReference>
<keyword evidence="5 8" id="KW-0560">Oxidoreductase</keyword>
<dbReference type="OrthoDB" id="23466at2157"/>
<gene>
    <name evidence="8" type="ORF">NAS2_0604</name>
</gene>
<dbReference type="InterPro" id="IPR006656">
    <property type="entry name" value="Mopterin_OxRdtase"/>
</dbReference>
<keyword evidence="3" id="KW-0500">Molybdenum</keyword>
<dbReference type="GO" id="GO:0009055">
    <property type="term" value="F:electron transfer activity"/>
    <property type="evidence" value="ECO:0007669"/>
    <property type="project" value="TreeGrafter"/>
</dbReference>
<dbReference type="GO" id="GO:0009061">
    <property type="term" value="P:anaerobic respiration"/>
    <property type="evidence" value="ECO:0007669"/>
    <property type="project" value="TreeGrafter"/>
</dbReference>
<name>A0A4P2VEV0_9ARCH</name>
<dbReference type="GO" id="GO:0030151">
    <property type="term" value="F:molybdenum ion binding"/>
    <property type="evidence" value="ECO:0007669"/>
    <property type="project" value="TreeGrafter"/>
</dbReference>
<dbReference type="AlphaFoldDB" id="A0A4P2VEV0"/>
<dbReference type="InterPro" id="IPR050612">
    <property type="entry name" value="Prok_Mopterin_Oxidored"/>
</dbReference>
<feature type="domain" description="Molybdopterin oxidoreductase" evidence="6">
    <location>
        <begin position="120"/>
        <end position="621"/>
    </location>
</feature>
<evidence type="ECO:0000259" key="7">
    <source>
        <dbReference type="Pfam" id="PF01568"/>
    </source>
</evidence>
<dbReference type="Gene3D" id="2.40.40.20">
    <property type="match status" value="1"/>
</dbReference>
<evidence type="ECO:0000256" key="4">
    <source>
        <dbReference type="ARBA" id="ARBA00022723"/>
    </source>
</evidence>
<dbReference type="EC" id="1.8.5.3" evidence="8"/>
<dbReference type="PROSITE" id="PS00932">
    <property type="entry name" value="MOLYBDOPTERIN_PROK_3"/>
    <property type="match status" value="1"/>
</dbReference>
<dbReference type="PANTHER" id="PTHR43742">
    <property type="entry name" value="TRIMETHYLAMINE-N-OXIDE REDUCTASE"/>
    <property type="match status" value="1"/>
</dbReference>
<organism evidence="8 9">
    <name type="scientific">Conexivisphaera calida</name>
    <dbReference type="NCBI Taxonomy" id="1874277"/>
    <lineage>
        <taxon>Archaea</taxon>
        <taxon>Nitrososphaerota</taxon>
        <taxon>Conexivisphaeria</taxon>
        <taxon>Conexivisphaerales</taxon>
        <taxon>Conexivisphaeraceae</taxon>
        <taxon>Conexivisphaera</taxon>
    </lineage>
</organism>
<dbReference type="PANTHER" id="PTHR43742:SF10">
    <property type="entry name" value="TRIMETHYLAMINE-N-OXIDE REDUCTASE 2"/>
    <property type="match status" value="1"/>
</dbReference>
<dbReference type="InterPro" id="IPR006655">
    <property type="entry name" value="Mopterin_OxRdtase_prok_CS"/>
</dbReference>
<dbReference type="KEGG" id="ccai:NAS2_0604"/>
<dbReference type="EMBL" id="AP018732">
    <property type="protein sequence ID" value="BBE41993.1"/>
    <property type="molecule type" value="Genomic_DNA"/>
</dbReference>
<evidence type="ECO:0000256" key="2">
    <source>
        <dbReference type="ARBA" id="ARBA00010312"/>
    </source>
</evidence>
<dbReference type="Pfam" id="PF01568">
    <property type="entry name" value="Molydop_binding"/>
    <property type="match status" value="1"/>
</dbReference>
<evidence type="ECO:0000313" key="9">
    <source>
        <dbReference type="Proteomes" id="UP000509448"/>
    </source>
</evidence>
<evidence type="ECO:0000256" key="3">
    <source>
        <dbReference type="ARBA" id="ARBA00022505"/>
    </source>
</evidence>
<dbReference type="SUPFAM" id="SSF53706">
    <property type="entry name" value="Formate dehydrogenase/DMSO reductase, domains 1-3"/>
    <property type="match status" value="1"/>
</dbReference>
<comment type="cofactor">
    <cofactor evidence="1">
        <name>Mo-bis(molybdopterin guanine dinucleotide)</name>
        <dbReference type="ChEBI" id="CHEBI:60539"/>
    </cofactor>
</comment>
<protein>
    <submittedName>
        <fullName evidence="8">Anaerobic dimethyl sulfoxide reductase chain A</fullName>
        <ecNumber evidence="8">1.8.5.3</ecNumber>
    </submittedName>
</protein>
<evidence type="ECO:0000256" key="5">
    <source>
        <dbReference type="ARBA" id="ARBA00023002"/>
    </source>
</evidence>
<dbReference type="InterPro" id="IPR006657">
    <property type="entry name" value="MoPterin_dinucl-bd_dom"/>
</dbReference>
<dbReference type="Gene3D" id="3.40.50.740">
    <property type="match status" value="2"/>
</dbReference>
<keyword evidence="4" id="KW-0479">Metal-binding</keyword>
<dbReference type="GO" id="GO:0016491">
    <property type="term" value="F:oxidoreductase activity"/>
    <property type="evidence" value="ECO:0007669"/>
    <property type="project" value="UniProtKB-KW"/>
</dbReference>
<evidence type="ECO:0000313" key="8">
    <source>
        <dbReference type="EMBL" id="BBE41993.1"/>
    </source>
</evidence>